<dbReference type="RefSeq" id="WP_270109606.1">
    <property type="nucleotide sequence ID" value="NZ_JAPZVP010000006.1"/>
</dbReference>
<sequence length="129" mass="14198">MHYRSRTDIPGCHLDAEEVDTRRRVLVEPVKRSPVWFFEVGGDPDNCGGLGAGGIGQYLPEVAVIGGFELVLDDDRCPGHEIGADQIQGELTDRVLPTDDFDAHTQIDVELVNVGQQPRGERGRFMAPE</sequence>
<organism evidence="1 2">
    <name type="scientific">Glycomyces luteolus</name>
    <dbReference type="NCBI Taxonomy" id="2670330"/>
    <lineage>
        <taxon>Bacteria</taxon>
        <taxon>Bacillati</taxon>
        <taxon>Actinomycetota</taxon>
        <taxon>Actinomycetes</taxon>
        <taxon>Glycomycetales</taxon>
        <taxon>Glycomycetaceae</taxon>
        <taxon>Glycomyces</taxon>
    </lineage>
</organism>
<keyword evidence="2" id="KW-1185">Reference proteome</keyword>
<dbReference type="Proteomes" id="UP001146067">
    <property type="component" value="Unassembled WGS sequence"/>
</dbReference>
<gene>
    <name evidence="1" type="ORF">O1R50_08860</name>
</gene>
<dbReference type="EMBL" id="JAPZVP010000006">
    <property type="protein sequence ID" value="MDA1359730.1"/>
    <property type="molecule type" value="Genomic_DNA"/>
</dbReference>
<proteinExistence type="predicted"/>
<dbReference type="AlphaFoldDB" id="A0A9X3PAI9"/>
<evidence type="ECO:0000313" key="2">
    <source>
        <dbReference type="Proteomes" id="UP001146067"/>
    </source>
</evidence>
<name>A0A9X3PAI9_9ACTN</name>
<comment type="caution">
    <text evidence="1">The sequence shown here is derived from an EMBL/GenBank/DDBJ whole genome shotgun (WGS) entry which is preliminary data.</text>
</comment>
<accession>A0A9X3PAI9</accession>
<protein>
    <submittedName>
        <fullName evidence="1">Uncharacterized protein</fullName>
    </submittedName>
</protein>
<evidence type="ECO:0000313" key="1">
    <source>
        <dbReference type="EMBL" id="MDA1359730.1"/>
    </source>
</evidence>
<reference evidence="1" key="1">
    <citation type="submission" date="2022-12" db="EMBL/GenBank/DDBJ databases">
        <title>Gycomyces niveus sp.nov.,a novel actinomycete isolated from soil in Shouguan.</title>
        <authorList>
            <person name="Yang X."/>
        </authorList>
    </citation>
    <scope>NUCLEOTIDE SEQUENCE</scope>
    <source>
        <strain evidence="1">NEAU-A15</strain>
    </source>
</reference>